<protein>
    <recommendedName>
        <fullName evidence="3">GYF domain-containing protein</fullName>
    </recommendedName>
</protein>
<reference evidence="2" key="1">
    <citation type="journal article" date="2019" name="Int. J. Syst. Evol. Microbiol.">
        <title>The Global Catalogue of Microorganisms (GCM) 10K type strain sequencing project: providing services to taxonomists for standard genome sequencing and annotation.</title>
        <authorList>
            <consortium name="The Broad Institute Genomics Platform"/>
            <consortium name="The Broad Institute Genome Sequencing Center for Infectious Disease"/>
            <person name="Wu L."/>
            <person name="Ma J."/>
        </authorList>
    </citation>
    <scope>NUCLEOTIDE SEQUENCE [LARGE SCALE GENOMIC DNA]</scope>
    <source>
        <strain evidence="2">JCM 17759</strain>
    </source>
</reference>
<sequence>MGAGWYYITSGWLRKTRRMGPISEADLLHLIDEGKIVPETLLLSSKTKGKWVPMNSIAPAIQRWNESHSKASSD</sequence>
<dbReference type="RefSeq" id="WP_339942935.1">
    <property type="nucleotide sequence ID" value="NZ_BAABGA010000120.1"/>
</dbReference>
<keyword evidence="2" id="KW-1185">Reference proteome</keyword>
<evidence type="ECO:0008006" key="3">
    <source>
        <dbReference type="Google" id="ProtNLM"/>
    </source>
</evidence>
<proteinExistence type="predicted"/>
<evidence type="ECO:0000313" key="1">
    <source>
        <dbReference type="EMBL" id="GAA4471032.1"/>
    </source>
</evidence>
<dbReference type="EMBL" id="BAABGA010000120">
    <property type="protein sequence ID" value="GAA4471032.1"/>
    <property type="molecule type" value="Genomic_DNA"/>
</dbReference>
<dbReference type="Proteomes" id="UP001500840">
    <property type="component" value="Unassembled WGS sequence"/>
</dbReference>
<comment type="caution">
    <text evidence="1">The sequence shown here is derived from an EMBL/GenBank/DDBJ whole genome shotgun (WGS) entry which is preliminary data.</text>
</comment>
<accession>A0ABP8NTG2</accession>
<gene>
    <name evidence="1" type="ORF">GCM10023156_64990</name>
</gene>
<evidence type="ECO:0000313" key="2">
    <source>
        <dbReference type="Proteomes" id="UP001500840"/>
    </source>
</evidence>
<name>A0ABP8NTG2_9BACT</name>
<organism evidence="1 2">
    <name type="scientific">Novipirellula rosea</name>
    <dbReference type="NCBI Taxonomy" id="1031540"/>
    <lineage>
        <taxon>Bacteria</taxon>
        <taxon>Pseudomonadati</taxon>
        <taxon>Planctomycetota</taxon>
        <taxon>Planctomycetia</taxon>
        <taxon>Pirellulales</taxon>
        <taxon>Pirellulaceae</taxon>
        <taxon>Novipirellula</taxon>
    </lineage>
</organism>